<dbReference type="Proteomes" id="UP001595555">
    <property type="component" value="Unassembled WGS sequence"/>
</dbReference>
<comment type="caution">
    <text evidence="3">The sequence shown here is derived from an EMBL/GenBank/DDBJ whole genome shotgun (WGS) entry which is preliminary data.</text>
</comment>
<dbReference type="CDD" id="cd07575">
    <property type="entry name" value="Xc-1258_like"/>
    <property type="match status" value="1"/>
</dbReference>
<sequence>MKNLVVGLVQQIITPNAVEENLARYAATLSTLSKSVDLIVLPEVFTTGFCANARQYAEVVGGRAYQWMHQQAQQYNAVVTGSLVVKKGDDYFNRLVWMRPDGTYEHYDKRHLFRMAGEHTRYAMGHQRLLVELHGWRILPLICYDLRFPVWSRNRNDYDLALYVANWPSARALHWNRLLQARAIENLSYVIGVNRVGMDEADQHYAGDSSVYSASGDLIATSQEAAVIVVELFASELQAYRERFPAHLDADSFELTEF</sequence>
<dbReference type="PROSITE" id="PS01227">
    <property type="entry name" value="UPF0012"/>
    <property type="match status" value="1"/>
</dbReference>
<dbReference type="Gene3D" id="3.60.110.10">
    <property type="entry name" value="Carbon-nitrogen hydrolase"/>
    <property type="match status" value="1"/>
</dbReference>
<dbReference type="PANTHER" id="PTHR47799:SF1">
    <property type="entry name" value="OMEGA-AMIDASE YAFV"/>
    <property type="match status" value="1"/>
</dbReference>
<protein>
    <submittedName>
        <fullName evidence="3">Amidohydrolase</fullName>
    </submittedName>
</protein>
<dbReference type="PANTHER" id="PTHR47799">
    <property type="entry name" value="OMEGA-AMIDASE YAFV"/>
    <property type="match status" value="1"/>
</dbReference>
<feature type="domain" description="CN hydrolase" evidence="2">
    <location>
        <begin position="4"/>
        <end position="239"/>
    </location>
</feature>
<dbReference type="InterPro" id="IPR052737">
    <property type="entry name" value="Omega-amidase_YafV"/>
</dbReference>
<organism evidence="3 4">
    <name type="scientific">Cellvibrio fontiphilus</name>
    <dbReference type="NCBI Taxonomy" id="1815559"/>
    <lineage>
        <taxon>Bacteria</taxon>
        <taxon>Pseudomonadati</taxon>
        <taxon>Pseudomonadota</taxon>
        <taxon>Gammaproteobacteria</taxon>
        <taxon>Cellvibrionales</taxon>
        <taxon>Cellvibrionaceae</taxon>
        <taxon>Cellvibrio</taxon>
    </lineage>
</organism>
<accession>A0ABV7FCU5</accession>
<dbReference type="PROSITE" id="PS50263">
    <property type="entry name" value="CN_HYDROLASE"/>
    <property type="match status" value="1"/>
</dbReference>
<dbReference type="SUPFAM" id="SSF56317">
    <property type="entry name" value="Carbon-nitrogen hydrolase"/>
    <property type="match status" value="1"/>
</dbReference>
<dbReference type="Pfam" id="PF00795">
    <property type="entry name" value="CN_hydrolase"/>
    <property type="match status" value="1"/>
</dbReference>
<dbReference type="InterPro" id="IPR036526">
    <property type="entry name" value="C-N_Hydrolase_sf"/>
</dbReference>
<dbReference type="RefSeq" id="WP_378117695.1">
    <property type="nucleotide sequence ID" value="NZ_JBHRTF010000003.1"/>
</dbReference>
<evidence type="ECO:0000256" key="1">
    <source>
        <dbReference type="ARBA" id="ARBA00010613"/>
    </source>
</evidence>
<name>A0ABV7FCU5_9GAMM</name>
<dbReference type="NCBIfam" id="NF007757">
    <property type="entry name" value="PRK10438.1"/>
    <property type="match status" value="1"/>
</dbReference>
<dbReference type="InterPro" id="IPR001110">
    <property type="entry name" value="UPF0012_CS"/>
</dbReference>
<reference evidence="4" key="1">
    <citation type="journal article" date="2019" name="Int. J. Syst. Evol. Microbiol.">
        <title>The Global Catalogue of Microorganisms (GCM) 10K type strain sequencing project: providing services to taxonomists for standard genome sequencing and annotation.</title>
        <authorList>
            <consortium name="The Broad Institute Genomics Platform"/>
            <consortium name="The Broad Institute Genome Sequencing Center for Infectious Disease"/>
            <person name="Wu L."/>
            <person name="Ma J."/>
        </authorList>
    </citation>
    <scope>NUCLEOTIDE SEQUENCE [LARGE SCALE GENOMIC DNA]</scope>
    <source>
        <strain evidence="4">KCTC 52237</strain>
    </source>
</reference>
<evidence type="ECO:0000259" key="2">
    <source>
        <dbReference type="PROSITE" id="PS50263"/>
    </source>
</evidence>
<dbReference type="EMBL" id="JBHRTF010000003">
    <property type="protein sequence ID" value="MFC3115425.1"/>
    <property type="molecule type" value="Genomic_DNA"/>
</dbReference>
<proteinExistence type="inferred from homology"/>
<evidence type="ECO:0000313" key="3">
    <source>
        <dbReference type="EMBL" id="MFC3115425.1"/>
    </source>
</evidence>
<keyword evidence="4" id="KW-1185">Reference proteome</keyword>
<evidence type="ECO:0000313" key="4">
    <source>
        <dbReference type="Proteomes" id="UP001595555"/>
    </source>
</evidence>
<comment type="similarity">
    <text evidence="1">Belongs to the carbon-nitrogen hydrolase superfamily. NIT1/NIT2 family.</text>
</comment>
<gene>
    <name evidence="3" type="ORF">ACFODX_07650</name>
</gene>
<dbReference type="InterPro" id="IPR003010">
    <property type="entry name" value="C-N_Hydrolase"/>
</dbReference>